<sequence length="678" mass="63473">MAITKLMDGLPNQSMSQADFDQATGKYMSDLPAWGGEANALAADVNAKQVAAAASATAADASRAASATQAGNSAASAATAATQAGIATAKAADAAVQVVAATAKAGEAAASAAASANSATGLIATSTTSLVMGNGTQVLTVPAGKQFPPAAPLALVSAGAPTNKMFGTVASYSGTTLTMTITKTEGTGTFNDWTISPAGAYGPTGGTAGGQLTSALDEKKGADLASAATIDPWSTGGNLVSLTGSAAITAIANAPQAGAKRTLLVVGAPSITASANLVVKGGSLSLAAGDEIDIEAETVTKFRITIRRGDGTPTTPIAFRNCILVTQSQVFVAKADGPIRFTLSGPCGTGAVLVSTDNANLSATGGGVGGFGIKTVYGKAGDAYVITLTAGGVSVSKDGVTGSGGINGNDGAGPATIVGPNASMTANPGRGGKFLIGAGTAPGGLGGTFSGGDINITGAAAGSATTSSVANGYSIAATGGACIGFSGVSYSSGAAAASVTVANGRAFAATGGAGVGGKSGDATSTATSLGDRAVFSGGAGAYGASANNAAPGSSAPAGVGSAQAFPVFQGGLPLYSAGTEGRNGSASSGLSAASGAGGGSGASYDFGSGGAFSGSVFFLGGSGAAIISTSSGNFSAISGTVNFGGASGAAILVGIGGANGGSATAQSGGAAYAIVEFN</sequence>
<keyword evidence="2" id="KW-1185">Reference proteome</keyword>
<protein>
    <recommendedName>
        <fullName evidence="3">Tail fiber protein</fullName>
    </recommendedName>
</protein>
<proteinExistence type="predicted"/>
<dbReference type="RefSeq" id="WP_161047632.1">
    <property type="nucleotide sequence ID" value="NZ_WWCS01000024.1"/>
</dbReference>
<dbReference type="Proteomes" id="UP000466332">
    <property type="component" value="Unassembled WGS sequence"/>
</dbReference>
<accession>A0ABW9WNE4</accession>
<evidence type="ECO:0008006" key="3">
    <source>
        <dbReference type="Google" id="ProtNLM"/>
    </source>
</evidence>
<evidence type="ECO:0000313" key="1">
    <source>
        <dbReference type="EMBL" id="MYN42747.1"/>
    </source>
</evidence>
<reference evidence="1 2" key="1">
    <citation type="submission" date="2019-12" db="EMBL/GenBank/DDBJ databases">
        <title>Novel species isolated from a subtropical stream in China.</title>
        <authorList>
            <person name="Lu H."/>
        </authorList>
    </citation>
    <scope>NUCLEOTIDE SEQUENCE [LARGE SCALE GENOMIC DNA]</scope>
    <source>
        <strain evidence="1 2">FT109W</strain>
    </source>
</reference>
<gene>
    <name evidence="1" type="ORF">GTP55_25720</name>
</gene>
<comment type="caution">
    <text evidence="1">The sequence shown here is derived from an EMBL/GenBank/DDBJ whole genome shotgun (WGS) entry which is preliminary data.</text>
</comment>
<evidence type="ECO:0000313" key="2">
    <source>
        <dbReference type="Proteomes" id="UP000466332"/>
    </source>
</evidence>
<organism evidence="1 2">
    <name type="scientific">Duganella margarita</name>
    <dbReference type="NCBI Taxonomy" id="2692170"/>
    <lineage>
        <taxon>Bacteria</taxon>
        <taxon>Pseudomonadati</taxon>
        <taxon>Pseudomonadota</taxon>
        <taxon>Betaproteobacteria</taxon>
        <taxon>Burkholderiales</taxon>
        <taxon>Oxalobacteraceae</taxon>
        <taxon>Telluria group</taxon>
        <taxon>Duganella</taxon>
    </lineage>
</organism>
<dbReference type="EMBL" id="WWCS01000024">
    <property type="protein sequence ID" value="MYN42747.1"/>
    <property type="molecule type" value="Genomic_DNA"/>
</dbReference>
<name>A0ABW9WNE4_9BURK</name>